<evidence type="ECO:0000313" key="3">
    <source>
        <dbReference type="EMBL" id="JAP55523.1"/>
    </source>
</evidence>
<name>A0A0X3PUD5_SCHSO</name>
<dbReference type="AlphaFoldDB" id="A0A0X3PUD5"/>
<dbReference type="EMBL" id="GEEE01007702">
    <property type="protein sequence ID" value="JAP55523.1"/>
    <property type="molecule type" value="Transcribed_RNA"/>
</dbReference>
<keyword evidence="1" id="KW-0175">Coiled coil</keyword>
<proteinExistence type="predicted"/>
<feature type="compositionally biased region" description="Polar residues" evidence="2">
    <location>
        <begin position="254"/>
        <end position="269"/>
    </location>
</feature>
<protein>
    <submittedName>
        <fullName evidence="3">Uncharacterized protein</fullName>
    </submittedName>
</protein>
<reference evidence="3" key="1">
    <citation type="submission" date="2016-01" db="EMBL/GenBank/DDBJ databases">
        <title>Reference transcriptome for the parasite Schistocephalus solidus: insights into the molecular evolution of parasitism.</title>
        <authorList>
            <person name="Hebert F.O."/>
            <person name="Grambauer S."/>
            <person name="Barber I."/>
            <person name="Landry C.R."/>
            <person name="Aubin-Horth N."/>
        </authorList>
    </citation>
    <scope>NUCLEOTIDE SEQUENCE</scope>
</reference>
<gene>
    <name evidence="3" type="ORF">TR125965</name>
</gene>
<feature type="coiled-coil region" evidence="1">
    <location>
        <begin position="113"/>
        <end position="231"/>
    </location>
</feature>
<feature type="region of interest" description="Disordered" evidence="2">
    <location>
        <begin position="232"/>
        <end position="271"/>
    </location>
</feature>
<evidence type="ECO:0000256" key="2">
    <source>
        <dbReference type="SAM" id="MobiDB-lite"/>
    </source>
</evidence>
<organism evidence="3">
    <name type="scientific">Schistocephalus solidus</name>
    <name type="common">Tapeworm</name>
    <dbReference type="NCBI Taxonomy" id="70667"/>
    <lineage>
        <taxon>Eukaryota</taxon>
        <taxon>Metazoa</taxon>
        <taxon>Spiralia</taxon>
        <taxon>Lophotrochozoa</taxon>
        <taxon>Platyhelminthes</taxon>
        <taxon>Cestoda</taxon>
        <taxon>Eucestoda</taxon>
        <taxon>Diphyllobothriidea</taxon>
        <taxon>Diphyllobothriidae</taxon>
        <taxon>Schistocephalus</taxon>
    </lineage>
</organism>
<evidence type="ECO:0000256" key="1">
    <source>
        <dbReference type="SAM" id="Coils"/>
    </source>
</evidence>
<accession>A0A0X3PUD5</accession>
<feature type="compositionally biased region" description="Basic and acidic residues" evidence="2">
    <location>
        <begin position="87"/>
        <end position="105"/>
    </location>
</feature>
<sequence length="409" mass="46503">MLVDNITEGGDGIIAEHSKQRHRLDHVPSLPADLKTAFPPGSDILLPGKEMHRAAGTVALDEVGRETEDWSQTRQKPDGLDSVLNTRSDDHNSSDLPEVSEKQDDSDMLFELIDEKTSENKKLREQLRILNSGYSELQADLADARLIIAEQQDQLQDARQEIAVSKTNYDALKLKNFILSSNSAGNSAEMGDFVTAYTELRDEVELLRENYREAKELAEQLTKERDFLKKKANQRQIYSDQGTSSGTDEDVFRSGSSSRPGNENNTSGTAEACKDAAHKMQQLREERDRWERYANQLVEKVLETHPELLDSLPGEGDVGGAADDGRTDAERRWYNYAMRLLADAVANNSANISEFDRKLYRSMRRQKESRQAIATACQDARVETSENMAQTRRRRIDRIRDFFRRHKKH</sequence>
<feature type="coiled-coil region" evidence="1">
    <location>
        <begin position="273"/>
        <end position="300"/>
    </location>
</feature>
<feature type="compositionally biased region" description="Polar residues" evidence="2">
    <location>
        <begin position="234"/>
        <end position="246"/>
    </location>
</feature>
<feature type="region of interest" description="Disordered" evidence="2">
    <location>
        <begin position="63"/>
        <end position="105"/>
    </location>
</feature>